<dbReference type="GO" id="GO:0005524">
    <property type="term" value="F:ATP binding"/>
    <property type="evidence" value="ECO:0007669"/>
    <property type="project" value="UniProtKB-KW"/>
</dbReference>
<keyword evidence="6" id="KW-0460">Magnesium</keyword>
<dbReference type="InterPro" id="IPR036565">
    <property type="entry name" value="Mur-like_cat_sf"/>
</dbReference>
<feature type="compositionally biased region" description="Low complexity" evidence="7">
    <location>
        <begin position="83"/>
        <end position="97"/>
    </location>
</feature>
<keyword evidence="4" id="KW-0547">Nucleotide-binding</keyword>
<dbReference type="InterPro" id="IPR013221">
    <property type="entry name" value="Mur_ligase_cen"/>
</dbReference>
<dbReference type="PROSITE" id="PS01012">
    <property type="entry name" value="FOLYLPOLYGLU_SYNT_2"/>
    <property type="match status" value="1"/>
</dbReference>
<dbReference type="Pfam" id="PF08245">
    <property type="entry name" value="Mur_ligase_M"/>
    <property type="match status" value="1"/>
</dbReference>
<dbReference type="OrthoDB" id="5212574at2759"/>
<evidence type="ECO:0000256" key="3">
    <source>
        <dbReference type="ARBA" id="ARBA00022723"/>
    </source>
</evidence>
<feature type="domain" description="Mur ligase central" evidence="8">
    <location>
        <begin position="160"/>
        <end position="303"/>
    </location>
</feature>
<accession>A0A6G1HD64</accession>
<evidence type="ECO:0000256" key="5">
    <source>
        <dbReference type="ARBA" id="ARBA00022840"/>
    </source>
</evidence>
<keyword evidence="10" id="KW-1185">Reference proteome</keyword>
<evidence type="ECO:0000313" key="9">
    <source>
        <dbReference type="EMBL" id="KAF1990959.1"/>
    </source>
</evidence>
<feature type="region of interest" description="Disordered" evidence="7">
    <location>
        <begin position="73"/>
        <end position="108"/>
    </location>
</feature>
<dbReference type="NCBIfam" id="TIGR01499">
    <property type="entry name" value="folC"/>
    <property type="match status" value="1"/>
</dbReference>
<dbReference type="Gene3D" id="3.90.190.20">
    <property type="entry name" value="Mur ligase, C-terminal domain"/>
    <property type="match status" value="1"/>
</dbReference>
<evidence type="ECO:0000256" key="6">
    <source>
        <dbReference type="ARBA" id="ARBA00022842"/>
    </source>
</evidence>
<dbReference type="FunFam" id="3.40.1190.10:FF:000010">
    <property type="entry name" value="Dihydrofolate synthetase"/>
    <property type="match status" value="1"/>
</dbReference>
<keyword evidence="3" id="KW-0479">Metal-binding</keyword>
<dbReference type="GO" id="GO:0004326">
    <property type="term" value="F:tetrahydrofolylpolyglutamate synthase activity"/>
    <property type="evidence" value="ECO:0007669"/>
    <property type="project" value="InterPro"/>
</dbReference>
<evidence type="ECO:0000256" key="7">
    <source>
        <dbReference type="SAM" id="MobiDB-lite"/>
    </source>
</evidence>
<evidence type="ECO:0000259" key="8">
    <source>
        <dbReference type="Pfam" id="PF08245"/>
    </source>
</evidence>
<proteinExistence type="inferred from homology"/>
<organism evidence="9 10">
    <name type="scientific">Aulographum hederae CBS 113979</name>
    <dbReference type="NCBI Taxonomy" id="1176131"/>
    <lineage>
        <taxon>Eukaryota</taxon>
        <taxon>Fungi</taxon>
        <taxon>Dikarya</taxon>
        <taxon>Ascomycota</taxon>
        <taxon>Pezizomycotina</taxon>
        <taxon>Dothideomycetes</taxon>
        <taxon>Pleosporomycetidae</taxon>
        <taxon>Aulographales</taxon>
        <taxon>Aulographaceae</taxon>
    </lineage>
</organism>
<dbReference type="PANTHER" id="PTHR11136">
    <property type="entry name" value="FOLYLPOLYGLUTAMATE SYNTHASE-RELATED"/>
    <property type="match status" value="1"/>
</dbReference>
<evidence type="ECO:0000313" key="10">
    <source>
        <dbReference type="Proteomes" id="UP000800041"/>
    </source>
</evidence>
<dbReference type="Gene3D" id="3.40.1190.10">
    <property type="entry name" value="Mur-like, catalytic domain"/>
    <property type="match status" value="1"/>
</dbReference>
<dbReference type="InterPro" id="IPR036615">
    <property type="entry name" value="Mur_ligase_C_dom_sf"/>
</dbReference>
<evidence type="ECO:0000256" key="2">
    <source>
        <dbReference type="ARBA" id="ARBA00022598"/>
    </source>
</evidence>
<dbReference type="GO" id="GO:0008841">
    <property type="term" value="F:dihydrofolate synthase activity"/>
    <property type="evidence" value="ECO:0007669"/>
    <property type="project" value="TreeGrafter"/>
</dbReference>
<comment type="similarity">
    <text evidence="1">Belongs to the folylpolyglutamate synthase family.</text>
</comment>
<feature type="region of interest" description="Disordered" evidence="7">
    <location>
        <begin position="588"/>
        <end position="607"/>
    </location>
</feature>
<name>A0A6G1HD64_9PEZI</name>
<dbReference type="UniPathway" id="UPA00850"/>
<protein>
    <submittedName>
        <fullName evidence="9">FolC bifunctional protein</fullName>
    </submittedName>
</protein>
<evidence type="ECO:0000256" key="1">
    <source>
        <dbReference type="ARBA" id="ARBA00008276"/>
    </source>
</evidence>
<sequence>MAAALNRTAAQVNRTEETRGGVSRLRRTRLRWMPEAFAVCARHETLGRTGRLDLRETHRVASNEEGDCGCAKNVDEGNTATPSATRSWSEAESSAAAPGRYSQSSKRRATVTIPLLSSSSTTRHGRIGPSLDVPVMIELGLSRITSLVAQKTFPWKAIHVAGTNGKGSICTYISAMLHRGGVRTGRFNSPHFLDRWDCITIDEKPVTESVFRSVEAKVLARNEKEKIGATEFEVLTATAFNIFTQEKVDVGVVEVGMGGRLDATNILEAPLVTVISKIGMDHQAFLGDTLEKIAAEKAGILKPGVPAVVDGTNSPSVIKVIKNTAHRVSAGRIYTSVKLDLSRTTPNVRPSTKALARWKAFAKTQMGVKHRRINMAVASKAVSVVWPLCAPPGSSLHPHDLVPAIMTARVPGRCEEISITPLTGRKGNILIDGAHNPEGVNSLNMWMESHCRIPAHDIQNRTTDGMVSKMDGKITVYEQSDVTWVVALSAGKNISDMLRDLVQPEDRVIAVEFGPVDGMPWVKPTPAEDIAAVVRDLQLVSEENVIACGKDVLGALKRATQLAGDMPIVVMGSLYLVSDVFRLLREKGSDGSPLAPSANPKRGKRED</sequence>
<evidence type="ECO:0000256" key="4">
    <source>
        <dbReference type="ARBA" id="ARBA00022741"/>
    </source>
</evidence>
<gene>
    <name evidence="9" type="ORF">K402DRAFT_400467</name>
</gene>
<feature type="region of interest" description="Disordered" evidence="7">
    <location>
        <begin position="1"/>
        <end position="20"/>
    </location>
</feature>
<dbReference type="GO" id="GO:0005829">
    <property type="term" value="C:cytosol"/>
    <property type="evidence" value="ECO:0007669"/>
    <property type="project" value="TreeGrafter"/>
</dbReference>
<dbReference type="SUPFAM" id="SSF53623">
    <property type="entry name" value="MurD-like peptide ligases, catalytic domain"/>
    <property type="match status" value="1"/>
</dbReference>
<dbReference type="PANTHER" id="PTHR11136:SF0">
    <property type="entry name" value="DIHYDROFOLATE SYNTHETASE-RELATED"/>
    <property type="match status" value="1"/>
</dbReference>
<dbReference type="Proteomes" id="UP000800041">
    <property type="component" value="Unassembled WGS sequence"/>
</dbReference>
<dbReference type="EMBL" id="ML977140">
    <property type="protein sequence ID" value="KAF1990959.1"/>
    <property type="molecule type" value="Genomic_DNA"/>
</dbReference>
<dbReference type="AlphaFoldDB" id="A0A6G1HD64"/>
<dbReference type="GO" id="GO:0005739">
    <property type="term" value="C:mitochondrion"/>
    <property type="evidence" value="ECO:0007669"/>
    <property type="project" value="TreeGrafter"/>
</dbReference>
<dbReference type="SUPFAM" id="SSF53244">
    <property type="entry name" value="MurD-like peptide ligases, peptide-binding domain"/>
    <property type="match status" value="1"/>
</dbReference>
<dbReference type="GO" id="GO:0046872">
    <property type="term" value="F:metal ion binding"/>
    <property type="evidence" value="ECO:0007669"/>
    <property type="project" value="UniProtKB-KW"/>
</dbReference>
<keyword evidence="2" id="KW-0436">Ligase</keyword>
<dbReference type="InterPro" id="IPR001645">
    <property type="entry name" value="Folylpolyglutamate_synth"/>
</dbReference>
<reference evidence="9" key="1">
    <citation type="journal article" date="2020" name="Stud. Mycol.">
        <title>101 Dothideomycetes genomes: a test case for predicting lifestyles and emergence of pathogens.</title>
        <authorList>
            <person name="Haridas S."/>
            <person name="Albert R."/>
            <person name="Binder M."/>
            <person name="Bloem J."/>
            <person name="Labutti K."/>
            <person name="Salamov A."/>
            <person name="Andreopoulos B."/>
            <person name="Baker S."/>
            <person name="Barry K."/>
            <person name="Bills G."/>
            <person name="Bluhm B."/>
            <person name="Cannon C."/>
            <person name="Castanera R."/>
            <person name="Culley D."/>
            <person name="Daum C."/>
            <person name="Ezra D."/>
            <person name="Gonzalez J."/>
            <person name="Henrissat B."/>
            <person name="Kuo A."/>
            <person name="Liang C."/>
            <person name="Lipzen A."/>
            <person name="Lutzoni F."/>
            <person name="Magnuson J."/>
            <person name="Mondo S."/>
            <person name="Nolan M."/>
            <person name="Ohm R."/>
            <person name="Pangilinan J."/>
            <person name="Park H.-J."/>
            <person name="Ramirez L."/>
            <person name="Alfaro M."/>
            <person name="Sun H."/>
            <person name="Tritt A."/>
            <person name="Yoshinaga Y."/>
            <person name="Zwiers L.-H."/>
            <person name="Turgeon B."/>
            <person name="Goodwin S."/>
            <person name="Spatafora J."/>
            <person name="Crous P."/>
            <person name="Grigoriev I."/>
        </authorList>
    </citation>
    <scope>NUCLEOTIDE SEQUENCE</scope>
    <source>
        <strain evidence="9">CBS 113979</strain>
    </source>
</reference>
<dbReference type="InterPro" id="IPR018109">
    <property type="entry name" value="Folylpolyglutamate_synth_CS"/>
</dbReference>
<keyword evidence="5" id="KW-0067">ATP-binding</keyword>